<gene>
    <name evidence="3" type="ORF">IK5_03009</name>
</gene>
<dbReference type="GO" id="GO:0008610">
    <property type="term" value="P:lipid biosynthetic process"/>
    <property type="evidence" value="ECO:0007669"/>
    <property type="project" value="TreeGrafter"/>
</dbReference>
<dbReference type="AlphaFoldDB" id="A0A9W5KWX9"/>
<dbReference type="InterPro" id="IPR029058">
    <property type="entry name" value="AB_hydrolase_fold"/>
</dbReference>
<dbReference type="PANTHER" id="PTHR11487:SF0">
    <property type="entry name" value="S-ACYL FATTY ACID SYNTHASE THIOESTERASE, MEDIUM CHAIN"/>
    <property type="match status" value="1"/>
</dbReference>
<dbReference type="Pfam" id="PF00975">
    <property type="entry name" value="Thioesterase"/>
    <property type="match status" value="1"/>
</dbReference>
<dbReference type="PANTHER" id="PTHR11487">
    <property type="entry name" value="THIOESTERASE"/>
    <property type="match status" value="1"/>
</dbReference>
<organism evidence="3 4">
    <name type="scientific">Bacillus cereus VD154</name>
    <dbReference type="NCBI Taxonomy" id="1053238"/>
    <lineage>
        <taxon>Bacteria</taxon>
        <taxon>Bacillati</taxon>
        <taxon>Bacillota</taxon>
        <taxon>Bacilli</taxon>
        <taxon>Bacillales</taxon>
        <taxon>Bacillaceae</taxon>
        <taxon>Bacillus</taxon>
        <taxon>Bacillus cereus group</taxon>
    </lineage>
</organism>
<feature type="domain" description="Thioesterase" evidence="2">
    <location>
        <begin position="17"/>
        <end position="236"/>
    </location>
</feature>
<dbReference type="EMBL" id="AHFG01000031">
    <property type="protein sequence ID" value="EJR71543.1"/>
    <property type="molecule type" value="Genomic_DNA"/>
</dbReference>
<comment type="caution">
    <text evidence="3">The sequence shown here is derived from an EMBL/GenBank/DDBJ whole genome shotgun (WGS) entry which is preliminary data.</text>
</comment>
<name>A0A9W5KWX9_BACCE</name>
<proteinExistence type="inferred from homology"/>
<dbReference type="SUPFAM" id="SSF53474">
    <property type="entry name" value="alpha/beta-Hydrolases"/>
    <property type="match status" value="1"/>
</dbReference>
<dbReference type="InterPro" id="IPR001031">
    <property type="entry name" value="Thioesterase"/>
</dbReference>
<accession>A0A9W5KWX9</accession>
<reference evidence="3 4" key="1">
    <citation type="submission" date="2012-04" db="EMBL/GenBank/DDBJ databases">
        <title>The Genome Sequence of Bacillus cereus VD154.</title>
        <authorList>
            <consortium name="The Broad Institute Genome Sequencing Platform"/>
            <consortium name="The Broad Institute Genome Sequencing Center for Infectious Disease"/>
            <person name="Feldgarden M."/>
            <person name="Van der Auwera G.A."/>
            <person name="Mahillon J."/>
            <person name="Duprez V."/>
            <person name="Timmery S."/>
            <person name="Mattelet C."/>
            <person name="Dierick K."/>
            <person name="Sun M."/>
            <person name="Yu Z."/>
            <person name="Zhu L."/>
            <person name="Hu X."/>
            <person name="Shank E.B."/>
            <person name="Swiecicka I."/>
            <person name="Hansen B.M."/>
            <person name="Andrup L."/>
            <person name="Young S.K."/>
            <person name="Zeng Q."/>
            <person name="Gargeya S."/>
            <person name="Fitzgerald M."/>
            <person name="Haas B."/>
            <person name="Abouelleil A."/>
            <person name="Alvarado L."/>
            <person name="Arachchi H.M."/>
            <person name="Berlin A."/>
            <person name="Chapman S.B."/>
            <person name="Goldberg J."/>
            <person name="Griggs A."/>
            <person name="Gujja S."/>
            <person name="Hansen M."/>
            <person name="Howarth C."/>
            <person name="Imamovic A."/>
            <person name="Larimer J."/>
            <person name="McCowen C."/>
            <person name="Montmayeur A."/>
            <person name="Murphy C."/>
            <person name="Neiman D."/>
            <person name="Pearson M."/>
            <person name="Priest M."/>
            <person name="Roberts A."/>
            <person name="Saif S."/>
            <person name="Shea T."/>
            <person name="Sisk P."/>
            <person name="Sykes S."/>
            <person name="Wortman J."/>
            <person name="Nusbaum C."/>
            <person name="Birren B."/>
        </authorList>
    </citation>
    <scope>NUCLEOTIDE SEQUENCE [LARGE SCALE GENOMIC DNA]</scope>
    <source>
        <strain evidence="3 4">VD154</strain>
    </source>
</reference>
<evidence type="ECO:0000313" key="3">
    <source>
        <dbReference type="EMBL" id="EJR71543.1"/>
    </source>
</evidence>
<evidence type="ECO:0000313" key="4">
    <source>
        <dbReference type="Proteomes" id="UP000006967"/>
    </source>
</evidence>
<dbReference type="RefSeq" id="WP_000509653.1">
    <property type="nucleotide sequence ID" value="NZ_JH791881.1"/>
</dbReference>
<dbReference type="Proteomes" id="UP000006967">
    <property type="component" value="Unassembled WGS sequence"/>
</dbReference>
<evidence type="ECO:0000259" key="2">
    <source>
        <dbReference type="Pfam" id="PF00975"/>
    </source>
</evidence>
<dbReference type="Gene3D" id="3.40.50.1820">
    <property type="entry name" value="alpha/beta hydrolase"/>
    <property type="match status" value="1"/>
</dbReference>
<protein>
    <recommendedName>
        <fullName evidence="2">Thioesterase domain-containing protein</fullName>
    </recommendedName>
</protein>
<evidence type="ECO:0000256" key="1">
    <source>
        <dbReference type="ARBA" id="ARBA00007169"/>
    </source>
</evidence>
<dbReference type="InterPro" id="IPR012223">
    <property type="entry name" value="TEII"/>
</dbReference>
<sequence>MGGYFEFLRKKDDAEFTLFCFPHAGGTSELYKNWDEIINENCNVCILTLPGRGRMALEKPFQDISKVLEQLSRDIESLLEKPFIFFGHSMGALISYELAKLLQKNFKKQPDHIYVSSYPAPHLLNENLIKDEINDAELIIKLKELNGTPKEILSHKRFIKMLLPIIRADFAVLNSYNFKEGVILDCPITAIIGTNDNLNIEQAKEWFKHTTNMFTLKIYHGDHFYLNDLSIQNELGQLIEKDFAKL</sequence>
<comment type="similarity">
    <text evidence="1">Belongs to the thioesterase family.</text>
</comment>